<dbReference type="SUPFAM" id="SSF54160">
    <property type="entry name" value="Chromo domain-like"/>
    <property type="match status" value="1"/>
</dbReference>
<evidence type="ECO:0000313" key="2">
    <source>
        <dbReference type="EMBL" id="KAI2660641.1"/>
    </source>
</evidence>
<dbReference type="InterPro" id="IPR012337">
    <property type="entry name" value="RNaseH-like_sf"/>
</dbReference>
<comment type="caution">
    <text evidence="2">The sequence shown here is derived from an EMBL/GenBank/DDBJ whole genome shotgun (WGS) entry which is preliminary data.</text>
</comment>
<gene>
    <name evidence="2" type="ORF">H4Q32_008264</name>
</gene>
<dbReference type="EMBL" id="JACTAM010000009">
    <property type="protein sequence ID" value="KAI2660641.1"/>
    <property type="molecule type" value="Genomic_DNA"/>
</dbReference>
<reference evidence="2 3" key="1">
    <citation type="submission" date="2022-01" db="EMBL/GenBank/DDBJ databases">
        <title>A high-quality chromosome-level genome assembly of rohu carp, Labeo rohita.</title>
        <authorList>
            <person name="Arick M.A. II"/>
            <person name="Hsu C.-Y."/>
            <person name="Magbanua Z."/>
            <person name="Pechanova O."/>
            <person name="Grover C."/>
            <person name="Miller E."/>
            <person name="Thrash A."/>
            <person name="Ezzel L."/>
            <person name="Alam S."/>
            <person name="Benzie J."/>
            <person name="Hamilton M."/>
            <person name="Karsi A."/>
            <person name="Lawrence M.L."/>
            <person name="Peterson D.G."/>
        </authorList>
    </citation>
    <scope>NUCLEOTIDE SEQUENCE [LARGE SCALE GENOMIC DNA]</scope>
    <source>
        <strain evidence="3">BAU-BD-2019</strain>
        <tissue evidence="2">Blood</tissue>
    </source>
</reference>
<feature type="compositionally biased region" description="Low complexity" evidence="1">
    <location>
        <begin position="224"/>
        <end position="237"/>
    </location>
</feature>
<dbReference type="InterPro" id="IPR016197">
    <property type="entry name" value="Chromo-like_dom_sf"/>
</dbReference>
<feature type="region of interest" description="Disordered" evidence="1">
    <location>
        <begin position="193"/>
        <end position="237"/>
    </location>
</feature>
<dbReference type="Gene3D" id="2.40.50.40">
    <property type="match status" value="1"/>
</dbReference>
<dbReference type="SUPFAM" id="SSF53098">
    <property type="entry name" value="Ribonuclease H-like"/>
    <property type="match status" value="1"/>
</dbReference>
<sequence length="237" mass="27130">METAELLFNHVFKFFRIPEDIVSDWGPQFISKMLKVFFTLLGVTNSWNQLLGWGDYAQNSLHQPTAGLTSFQCVLGYQPPLFPWSGEPLDVPSVDFGFQESEKVWDAAHYKLQRAVRRQQNFPVWRECLGVHQRHQDSLAQQILEDGTGYTVREILDYLVNWEGYGPEEHNWVLRDDILNLALLTAFHGSHPDCPLSQGRGQPSRRWDPWPSREGGTVTKLPGSNISQSQSSPSLEF</sequence>
<evidence type="ECO:0000256" key="1">
    <source>
        <dbReference type="SAM" id="MobiDB-lite"/>
    </source>
</evidence>
<name>A0ABQ8MER0_LABRO</name>
<proteinExistence type="predicted"/>
<dbReference type="Proteomes" id="UP000830375">
    <property type="component" value="Unassembled WGS sequence"/>
</dbReference>
<accession>A0ABQ8MER0</accession>
<dbReference type="InterPro" id="IPR036397">
    <property type="entry name" value="RNaseH_sf"/>
</dbReference>
<keyword evidence="3" id="KW-1185">Reference proteome</keyword>
<protein>
    <submittedName>
        <fullName evidence="2">Gag-Pol polyprotein</fullName>
    </submittedName>
</protein>
<dbReference type="Gene3D" id="3.30.420.10">
    <property type="entry name" value="Ribonuclease H-like superfamily/Ribonuclease H"/>
    <property type="match status" value="1"/>
</dbReference>
<evidence type="ECO:0000313" key="3">
    <source>
        <dbReference type="Proteomes" id="UP000830375"/>
    </source>
</evidence>
<organism evidence="2 3">
    <name type="scientific">Labeo rohita</name>
    <name type="common">Indian major carp</name>
    <name type="synonym">Cyprinus rohita</name>
    <dbReference type="NCBI Taxonomy" id="84645"/>
    <lineage>
        <taxon>Eukaryota</taxon>
        <taxon>Metazoa</taxon>
        <taxon>Chordata</taxon>
        <taxon>Craniata</taxon>
        <taxon>Vertebrata</taxon>
        <taxon>Euteleostomi</taxon>
        <taxon>Actinopterygii</taxon>
        <taxon>Neopterygii</taxon>
        <taxon>Teleostei</taxon>
        <taxon>Ostariophysi</taxon>
        <taxon>Cypriniformes</taxon>
        <taxon>Cyprinidae</taxon>
        <taxon>Labeoninae</taxon>
        <taxon>Labeonini</taxon>
        <taxon>Labeo</taxon>
    </lineage>
</organism>